<feature type="region of interest" description="Disordered" evidence="2">
    <location>
        <begin position="215"/>
        <end position="238"/>
    </location>
</feature>
<dbReference type="AlphaFoldDB" id="A0AAE0VA86"/>
<feature type="compositionally biased region" description="Basic and acidic residues" evidence="2">
    <location>
        <begin position="130"/>
        <end position="142"/>
    </location>
</feature>
<name>A0AAE0VA86_9TELE</name>
<keyword evidence="4" id="KW-1185">Reference proteome</keyword>
<dbReference type="PANTHER" id="PTHR13602">
    <property type="entry name" value="UPF0488 PROTEIN C8ORF33"/>
    <property type="match status" value="1"/>
</dbReference>
<feature type="compositionally biased region" description="Basic and acidic residues" evidence="2">
    <location>
        <begin position="67"/>
        <end position="86"/>
    </location>
</feature>
<accession>A0AAE0VA86</accession>
<sequence length="257" mass="28465">MQHCSTSAQFHWQRSDNSFAFNFSPEIAPSLPQSIMDPNESHPGHAVDSEASSGFAFNFQIPAGAEQKGDPEPHTGEQESDPEPHTGKTVMSEAAQGSESTVDSKPKSKKKKKSGVGGREVAVAGNVNKMSEEAPKQESTELVREEASRALKTLRSSKAPIVKKRQVMRAVSGDYRKKMEEDRERQYKMIRSVMSTAKVMCVSEPRCRGVYHRQAETRKAPARSTDTSEASLPAEQTDGARFVFRPSGEEFHFNFNL</sequence>
<proteinExistence type="inferred from homology"/>
<comment type="caution">
    <text evidence="3">The sequence shown here is derived from an EMBL/GenBank/DDBJ whole genome shotgun (WGS) entry which is preliminary data.</text>
</comment>
<evidence type="ECO:0000256" key="1">
    <source>
        <dbReference type="ARBA" id="ARBA00005707"/>
    </source>
</evidence>
<dbReference type="InterPro" id="IPR029274">
    <property type="entry name" value="DUF4615"/>
</dbReference>
<protein>
    <submittedName>
        <fullName evidence="3">Uncharacterized protein</fullName>
    </submittedName>
</protein>
<reference evidence="3" key="1">
    <citation type="submission" date="2023-06" db="EMBL/GenBank/DDBJ databases">
        <title>Male Hemibagrus guttatus genome.</title>
        <authorList>
            <person name="Bian C."/>
        </authorList>
    </citation>
    <scope>NUCLEOTIDE SEQUENCE</scope>
    <source>
        <strain evidence="3">Male_cb2023</strain>
        <tissue evidence="3">Muscle</tissue>
    </source>
</reference>
<comment type="similarity">
    <text evidence="1">Belongs to the UPF0488 family.</text>
</comment>
<dbReference type="Proteomes" id="UP001274896">
    <property type="component" value="Unassembled WGS sequence"/>
</dbReference>
<organism evidence="3 4">
    <name type="scientific">Hemibagrus guttatus</name>
    <dbReference type="NCBI Taxonomy" id="175788"/>
    <lineage>
        <taxon>Eukaryota</taxon>
        <taxon>Metazoa</taxon>
        <taxon>Chordata</taxon>
        <taxon>Craniata</taxon>
        <taxon>Vertebrata</taxon>
        <taxon>Euteleostomi</taxon>
        <taxon>Actinopterygii</taxon>
        <taxon>Neopterygii</taxon>
        <taxon>Teleostei</taxon>
        <taxon>Ostariophysi</taxon>
        <taxon>Siluriformes</taxon>
        <taxon>Bagridae</taxon>
        <taxon>Hemibagrus</taxon>
    </lineage>
</organism>
<dbReference type="PANTHER" id="PTHR13602:SF2">
    <property type="entry name" value="UPF0488 PROTEIN C8ORF33"/>
    <property type="match status" value="1"/>
</dbReference>
<gene>
    <name evidence="3" type="ORF">QTP70_017344</name>
</gene>
<evidence type="ECO:0000256" key="2">
    <source>
        <dbReference type="SAM" id="MobiDB-lite"/>
    </source>
</evidence>
<feature type="region of interest" description="Disordered" evidence="2">
    <location>
        <begin position="24"/>
        <end position="142"/>
    </location>
</feature>
<evidence type="ECO:0000313" key="4">
    <source>
        <dbReference type="Proteomes" id="UP001274896"/>
    </source>
</evidence>
<evidence type="ECO:0000313" key="3">
    <source>
        <dbReference type="EMBL" id="KAK3551536.1"/>
    </source>
</evidence>
<dbReference type="EMBL" id="JAUCMX010000003">
    <property type="protein sequence ID" value="KAK3551536.1"/>
    <property type="molecule type" value="Genomic_DNA"/>
</dbReference>
<feature type="compositionally biased region" description="Basic and acidic residues" evidence="2">
    <location>
        <begin position="39"/>
        <end position="48"/>
    </location>
</feature>
<dbReference type="Pfam" id="PF15393">
    <property type="entry name" value="DUF4615"/>
    <property type="match status" value="1"/>
</dbReference>